<gene>
    <name evidence="11" type="ORF">Cvel_27321</name>
</gene>
<dbReference type="CDD" id="cd01421">
    <property type="entry name" value="IMPCH"/>
    <property type="match status" value="1"/>
</dbReference>
<name>A0A0G4HG91_9ALVE</name>
<evidence type="ECO:0000256" key="1">
    <source>
        <dbReference type="ARBA" id="ARBA00004514"/>
    </source>
</evidence>
<dbReference type="SUPFAM" id="SSF53927">
    <property type="entry name" value="Cytidine deaminase-like"/>
    <property type="match status" value="1"/>
</dbReference>
<evidence type="ECO:0000256" key="4">
    <source>
        <dbReference type="ARBA" id="ARBA00007667"/>
    </source>
</evidence>
<dbReference type="SUPFAM" id="SSF52335">
    <property type="entry name" value="Methylglyoxal synthase-like"/>
    <property type="match status" value="1"/>
</dbReference>
<comment type="similarity">
    <text evidence="4">Belongs to the PurH family.</text>
</comment>
<dbReference type="UniPathway" id="UPA00074">
    <property type="reaction ID" value="UER00133"/>
</dbReference>
<keyword evidence="9" id="KW-0511">Multifunctional enzyme</keyword>
<sequence>MSHSHHAAISGSNVTRKVERALISVFDKTGLEDIGLFLKKFNVHILSTGGSAKKLAEAGCEVTEVASYTGSPEVFDGRVKTLHPKIHGGILAVRGNDKHEAEMKSHDIGPIDLVIVNLYPFEETVRSGADFPTCIENIDIGGPAMIRASAKNNAAVAIVTSASQYDMLKEAMTATGGCTTPELRKRLAGEAYARTAAYDGAIAKYFAGSLTQDNPDYKPVNFPNVYLPMRPLKYGCNPQQAPASLCSLGSNPLPFSVLNGTPGYINLLDAINAWQLVHELKKATGRAAAASFKHVSPAGAAIAKELTAHERAVFDIGDKPLTPSAQAYVRARNADPLCSFGDFAALSDEVDEATAMVLKVEVSDGIIAPGFDPAALEILKAKKNGAFIVLQADPTYAAPDLEFRDIGGVGFMQRRNAALFDESKLENVVTKNKDLPAEAKADLILASVTVKYTQSNSVGYALNGQMIGVGAGQQSRVDCVKLAGRKVTTWFMRQHPKVMGLKFKEGVKRQERVNARVRYIEGDMTELERVDFEKLLTEVPKPLTKEEKDAHMKTLTGVAVSSDAFFPFRDNIDHLNRYGVKYVVHPGGSVQDAQVNEAADQYGMVMAHSGLRLFHH</sequence>
<evidence type="ECO:0000256" key="9">
    <source>
        <dbReference type="ARBA" id="ARBA00023268"/>
    </source>
</evidence>
<dbReference type="FunFam" id="3.40.50.1380:FF:000001">
    <property type="entry name" value="Bifunctional purine biosynthesis protein PurH"/>
    <property type="match status" value="1"/>
</dbReference>
<evidence type="ECO:0000256" key="3">
    <source>
        <dbReference type="ARBA" id="ARBA00004954"/>
    </source>
</evidence>
<dbReference type="Pfam" id="PF02142">
    <property type="entry name" value="MGS"/>
    <property type="match status" value="1"/>
</dbReference>
<dbReference type="InterPro" id="IPR024050">
    <property type="entry name" value="AICAR_Tfase_insert_dom_sf"/>
</dbReference>
<evidence type="ECO:0000256" key="5">
    <source>
        <dbReference type="ARBA" id="ARBA00022490"/>
    </source>
</evidence>
<dbReference type="GO" id="GO:0003937">
    <property type="term" value="F:IMP cyclohydrolase activity"/>
    <property type="evidence" value="ECO:0007669"/>
    <property type="project" value="InterPro"/>
</dbReference>
<dbReference type="Gene3D" id="3.40.140.20">
    <property type="match status" value="2"/>
</dbReference>
<feature type="domain" description="MGS-like" evidence="10">
    <location>
        <begin position="13"/>
        <end position="160"/>
    </location>
</feature>
<dbReference type="EMBL" id="CDMZ01002616">
    <property type="protein sequence ID" value="CEM43124.1"/>
    <property type="molecule type" value="Genomic_DNA"/>
</dbReference>
<keyword evidence="8" id="KW-0378">Hydrolase</keyword>
<keyword evidence="7" id="KW-0658">Purine biosynthesis</keyword>
<comment type="pathway">
    <text evidence="2">Purine metabolism; IMP biosynthesis via de novo pathway; IMP from 5-formamido-1-(5-phospho-D-ribosyl)imidazole-4-carboxamide: step 1/1.</text>
</comment>
<evidence type="ECO:0000256" key="7">
    <source>
        <dbReference type="ARBA" id="ARBA00022755"/>
    </source>
</evidence>
<accession>A0A0G4HG91</accession>
<dbReference type="GO" id="GO:0006189">
    <property type="term" value="P:'de novo' IMP biosynthetic process"/>
    <property type="evidence" value="ECO:0007669"/>
    <property type="project" value="UniProtKB-UniPathway"/>
</dbReference>
<dbReference type="SMART" id="SM00798">
    <property type="entry name" value="AICARFT_IMPCHas"/>
    <property type="match status" value="1"/>
</dbReference>
<dbReference type="VEuPathDB" id="CryptoDB:Cvel_27321"/>
<dbReference type="FunFam" id="3.40.140.20:FF:000003">
    <property type="entry name" value="Bifunctional purine biosynthesis protein"/>
    <property type="match status" value="1"/>
</dbReference>
<dbReference type="InterPro" id="IPR011607">
    <property type="entry name" value="MGS-like_dom"/>
</dbReference>
<proteinExistence type="inferred from homology"/>
<evidence type="ECO:0000256" key="6">
    <source>
        <dbReference type="ARBA" id="ARBA00022679"/>
    </source>
</evidence>
<dbReference type="AlphaFoldDB" id="A0A0G4HG91"/>
<dbReference type="InterPro" id="IPR002695">
    <property type="entry name" value="PurH-like"/>
</dbReference>
<dbReference type="InterPro" id="IPR016193">
    <property type="entry name" value="Cytidine_deaminase-like"/>
</dbReference>
<dbReference type="SMART" id="SM00851">
    <property type="entry name" value="MGS"/>
    <property type="match status" value="1"/>
</dbReference>
<dbReference type="Gene3D" id="3.40.50.1380">
    <property type="entry name" value="Methylglyoxal synthase-like domain"/>
    <property type="match status" value="1"/>
</dbReference>
<keyword evidence="5" id="KW-0963">Cytoplasm</keyword>
<organism evidence="11">
    <name type="scientific">Chromera velia CCMP2878</name>
    <dbReference type="NCBI Taxonomy" id="1169474"/>
    <lineage>
        <taxon>Eukaryota</taxon>
        <taxon>Sar</taxon>
        <taxon>Alveolata</taxon>
        <taxon>Colpodellida</taxon>
        <taxon>Chromeraceae</taxon>
        <taxon>Chromera</taxon>
    </lineage>
</organism>
<dbReference type="InterPro" id="IPR024051">
    <property type="entry name" value="AICAR_Tfase_dup_dom_sf"/>
</dbReference>
<dbReference type="Pfam" id="PF01808">
    <property type="entry name" value="AICARFT_IMPCHas"/>
    <property type="match status" value="1"/>
</dbReference>
<evidence type="ECO:0000259" key="10">
    <source>
        <dbReference type="PROSITE" id="PS51855"/>
    </source>
</evidence>
<dbReference type="PANTHER" id="PTHR11692:SF0">
    <property type="entry name" value="BIFUNCTIONAL PURINE BIOSYNTHESIS PROTEIN ATIC"/>
    <property type="match status" value="1"/>
</dbReference>
<dbReference type="Gene3D" id="1.10.287.440">
    <property type="match status" value="1"/>
</dbReference>
<dbReference type="GO" id="GO:0005829">
    <property type="term" value="C:cytosol"/>
    <property type="evidence" value="ECO:0007669"/>
    <property type="project" value="UniProtKB-SubCell"/>
</dbReference>
<protein>
    <recommendedName>
        <fullName evidence="10">MGS-like domain-containing protein</fullName>
    </recommendedName>
</protein>
<dbReference type="PIRSF" id="PIRSF000414">
    <property type="entry name" value="AICARFT_IMPCHas"/>
    <property type="match status" value="1"/>
</dbReference>
<dbReference type="PANTHER" id="PTHR11692">
    <property type="entry name" value="BIFUNCTIONAL PURINE BIOSYNTHESIS PROTEIN PURH"/>
    <property type="match status" value="1"/>
</dbReference>
<evidence type="ECO:0000256" key="8">
    <source>
        <dbReference type="ARBA" id="ARBA00022801"/>
    </source>
</evidence>
<keyword evidence="6" id="KW-0808">Transferase</keyword>
<dbReference type="PROSITE" id="PS51855">
    <property type="entry name" value="MGS"/>
    <property type="match status" value="1"/>
</dbReference>
<reference evidence="11" key="1">
    <citation type="submission" date="2014-11" db="EMBL/GenBank/DDBJ databases">
        <authorList>
            <person name="Otto D Thomas"/>
            <person name="Naeem Raeece"/>
        </authorList>
    </citation>
    <scope>NUCLEOTIDE SEQUENCE</scope>
</reference>
<comment type="pathway">
    <text evidence="3">Purine metabolism; IMP biosynthesis via de novo pathway; 5-formamido-1-(5-phospho-D-ribosyl)imidazole-4-carboxamide from 5-amino-1-(5-phospho-D-ribosyl)imidazole-4-carboxamide (10-formyl THF route): step 1/1.</text>
</comment>
<dbReference type="GO" id="GO:0004643">
    <property type="term" value="F:phosphoribosylaminoimidazolecarboxamide formyltransferase activity"/>
    <property type="evidence" value="ECO:0007669"/>
    <property type="project" value="InterPro"/>
</dbReference>
<dbReference type="HAMAP" id="MF_00139">
    <property type="entry name" value="PurH"/>
    <property type="match status" value="1"/>
</dbReference>
<evidence type="ECO:0000256" key="2">
    <source>
        <dbReference type="ARBA" id="ARBA00004844"/>
    </source>
</evidence>
<dbReference type="NCBIfam" id="NF005492">
    <property type="entry name" value="PRK07106.1"/>
    <property type="match status" value="1"/>
</dbReference>
<dbReference type="InterPro" id="IPR036914">
    <property type="entry name" value="MGS-like_dom_sf"/>
</dbReference>
<evidence type="ECO:0000313" key="11">
    <source>
        <dbReference type="EMBL" id="CEM43124.1"/>
    </source>
</evidence>
<comment type="subcellular location">
    <subcellularLocation>
        <location evidence="1">Cytoplasm</location>
        <location evidence="1">Cytosol</location>
    </subcellularLocation>
</comment>